<dbReference type="AlphaFoldDB" id="A0A395VRL2"/>
<reference evidence="2 3" key="1">
    <citation type="submission" date="2018-08" db="EMBL/GenBank/DDBJ databases">
        <title>A genome reference for cultivated species of the human gut microbiota.</title>
        <authorList>
            <person name="Zou Y."/>
            <person name="Xue W."/>
            <person name="Luo G."/>
        </authorList>
    </citation>
    <scope>NUCLEOTIDE SEQUENCE [LARGE SCALE GENOMIC DNA]</scope>
    <source>
        <strain evidence="2 3">AF20-9LB</strain>
    </source>
</reference>
<name>A0A395VRL2_BACOV</name>
<dbReference type="EMBL" id="QRVZ01000021">
    <property type="protein sequence ID" value="RGS80775.1"/>
    <property type="molecule type" value="Genomic_DNA"/>
</dbReference>
<evidence type="ECO:0000313" key="3">
    <source>
        <dbReference type="Proteomes" id="UP000266492"/>
    </source>
</evidence>
<dbReference type="EMBL" id="JAQNWR010000011">
    <property type="protein sequence ID" value="MDC2409444.1"/>
    <property type="molecule type" value="Genomic_DNA"/>
</dbReference>
<protein>
    <submittedName>
        <fullName evidence="2">Uncharacterized protein</fullName>
    </submittedName>
</protein>
<gene>
    <name evidence="2" type="ORF">DWX70_20675</name>
    <name evidence="1" type="ORF">PO240_16335</name>
</gene>
<evidence type="ECO:0000313" key="2">
    <source>
        <dbReference type="EMBL" id="RGS80775.1"/>
    </source>
</evidence>
<accession>A0A395VRL2</accession>
<sequence length="289" mass="32593">MKKVLLVLGFISFILVGCSYEVDSLETSDSVNSNIIGEYIDVSPDLIDFSNVQRCKAEINHYMKAFARYHAYVDSDGDKLIYKGPNSTDLNISQRLFTHLEQGLRQTNDDIAKGVICLIKENGQYKLVSPKSLGKRKKISRVMLKTRGVEADGTPFKPGDLSGSEEEIGESVVNGLKQFFTNVNSEESYYGYIGDYVDLTSRDWSQDGSMIDGYFRFNEQPCYYSVVNLNAGMNDNIGYNELCTSEIVEDNINNVYQIKAIACYQQTSAIVITVYDYDTFQAMRKYLGC</sequence>
<dbReference type="Proteomes" id="UP000266492">
    <property type="component" value="Unassembled WGS sequence"/>
</dbReference>
<organism evidence="2 3">
    <name type="scientific">Bacteroides ovatus</name>
    <dbReference type="NCBI Taxonomy" id="28116"/>
    <lineage>
        <taxon>Bacteria</taxon>
        <taxon>Pseudomonadati</taxon>
        <taxon>Bacteroidota</taxon>
        <taxon>Bacteroidia</taxon>
        <taxon>Bacteroidales</taxon>
        <taxon>Bacteroidaceae</taxon>
        <taxon>Bacteroides</taxon>
    </lineage>
</organism>
<reference evidence="1" key="2">
    <citation type="submission" date="2022-10" db="EMBL/GenBank/DDBJ databases">
        <title>Human gut microbiome strain richness.</title>
        <authorList>
            <person name="Chen-Liaw A."/>
        </authorList>
    </citation>
    <scope>NUCLEOTIDE SEQUENCE</scope>
    <source>
        <strain evidence="1">F7_m1001271B151109d0_201107</strain>
    </source>
</reference>
<dbReference type="PROSITE" id="PS51257">
    <property type="entry name" value="PROKAR_LIPOPROTEIN"/>
    <property type="match status" value="1"/>
</dbReference>
<evidence type="ECO:0000313" key="1">
    <source>
        <dbReference type="EMBL" id="MDC2409444.1"/>
    </source>
</evidence>
<proteinExistence type="predicted"/>
<dbReference type="RefSeq" id="WP_004322367.1">
    <property type="nucleotide sequence ID" value="NZ_BAABYJ010000002.1"/>
</dbReference>
<comment type="caution">
    <text evidence="2">The sequence shown here is derived from an EMBL/GenBank/DDBJ whole genome shotgun (WGS) entry which is preliminary data.</text>
</comment>
<dbReference type="Proteomes" id="UP001214017">
    <property type="component" value="Unassembled WGS sequence"/>
</dbReference>